<name>A0ABV6HB25_9ACTN</name>
<organism evidence="3 4">
    <name type="scientific">Gordonia phosphorivorans</name>
    <dbReference type="NCBI Taxonomy" id="1056982"/>
    <lineage>
        <taxon>Bacteria</taxon>
        <taxon>Bacillati</taxon>
        <taxon>Actinomycetota</taxon>
        <taxon>Actinomycetes</taxon>
        <taxon>Mycobacteriales</taxon>
        <taxon>Gordoniaceae</taxon>
        <taxon>Gordonia</taxon>
    </lineage>
</organism>
<keyword evidence="2" id="KW-1133">Transmembrane helix</keyword>
<dbReference type="Proteomes" id="UP001589783">
    <property type="component" value="Unassembled WGS sequence"/>
</dbReference>
<proteinExistence type="predicted"/>
<accession>A0ABV6HB25</accession>
<evidence type="ECO:0000313" key="4">
    <source>
        <dbReference type="Proteomes" id="UP001589783"/>
    </source>
</evidence>
<dbReference type="RefSeq" id="WP_382364819.1">
    <property type="nucleotide sequence ID" value="NZ_JBHLWV010000022.1"/>
</dbReference>
<keyword evidence="4" id="KW-1185">Reference proteome</keyword>
<reference evidence="3 4" key="1">
    <citation type="submission" date="2024-09" db="EMBL/GenBank/DDBJ databases">
        <authorList>
            <person name="Sun Q."/>
            <person name="Mori K."/>
        </authorList>
    </citation>
    <scope>NUCLEOTIDE SEQUENCE [LARGE SCALE GENOMIC DNA]</scope>
    <source>
        <strain evidence="3 4">CCM 7957</strain>
    </source>
</reference>
<comment type="caution">
    <text evidence="3">The sequence shown here is derived from an EMBL/GenBank/DDBJ whole genome shotgun (WGS) entry which is preliminary data.</text>
</comment>
<protein>
    <submittedName>
        <fullName evidence="3">Uncharacterized protein</fullName>
    </submittedName>
</protein>
<gene>
    <name evidence="3" type="ORF">ACFFJD_13055</name>
</gene>
<feature type="transmembrane region" description="Helical" evidence="2">
    <location>
        <begin position="7"/>
        <end position="29"/>
    </location>
</feature>
<feature type="transmembrane region" description="Helical" evidence="2">
    <location>
        <begin position="139"/>
        <end position="166"/>
    </location>
</feature>
<feature type="compositionally biased region" description="Acidic residues" evidence="1">
    <location>
        <begin position="201"/>
        <end position="247"/>
    </location>
</feature>
<evidence type="ECO:0000256" key="2">
    <source>
        <dbReference type="SAM" id="Phobius"/>
    </source>
</evidence>
<sequence>MQQQQRRLYASVIGVVAVLAIATTLLPWVSLQTLGTQVTWNGLGRTSDVLLAENGIGPHPYGWWVVAAAFVAILATGLLLSSGKVIDKITAPVLWLAAVAALAATAVPITALADPAWLMGDFLDQLGPRGLVDLIGGEFLVVPVLGFTIGSLIILALLAAATALIVRPIRLRVRISIDRGTDTKKQPTPARTAPAVRDDEPAAEDVDPEADEADTTVDEDPVDADSADEDSSDEEPADEEPADEEPAEAGATRSAGSPPSE</sequence>
<feature type="region of interest" description="Disordered" evidence="1">
    <location>
        <begin position="181"/>
        <end position="261"/>
    </location>
</feature>
<evidence type="ECO:0000313" key="3">
    <source>
        <dbReference type="EMBL" id="MFC0315779.1"/>
    </source>
</evidence>
<feature type="transmembrane region" description="Helical" evidence="2">
    <location>
        <begin position="93"/>
        <end position="119"/>
    </location>
</feature>
<feature type="transmembrane region" description="Helical" evidence="2">
    <location>
        <begin position="61"/>
        <end position="81"/>
    </location>
</feature>
<dbReference type="EMBL" id="JBHLWV010000022">
    <property type="protein sequence ID" value="MFC0315779.1"/>
    <property type="molecule type" value="Genomic_DNA"/>
</dbReference>
<keyword evidence="2" id="KW-0812">Transmembrane</keyword>
<evidence type="ECO:0000256" key="1">
    <source>
        <dbReference type="SAM" id="MobiDB-lite"/>
    </source>
</evidence>
<keyword evidence="2" id="KW-0472">Membrane</keyword>